<dbReference type="AlphaFoldDB" id="A0AAN8Q4I8"/>
<dbReference type="EMBL" id="JAGTTL010000218">
    <property type="protein sequence ID" value="KAK6290855.1"/>
    <property type="molecule type" value="Genomic_DNA"/>
</dbReference>
<feature type="compositionally biased region" description="Basic and acidic residues" evidence="1">
    <location>
        <begin position="34"/>
        <end position="44"/>
    </location>
</feature>
<feature type="chain" id="PRO_5042860325" evidence="2">
    <location>
        <begin position="22"/>
        <end position="215"/>
    </location>
</feature>
<feature type="region of interest" description="Disordered" evidence="1">
    <location>
        <begin position="30"/>
        <end position="69"/>
    </location>
</feature>
<keyword evidence="4" id="KW-1185">Reference proteome</keyword>
<dbReference type="Proteomes" id="UP001356427">
    <property type="component" value="Unassembled WGS sequence"/>
</dbReference>
<feature type="signal peptide" evidence="2">
    <location>
        <begin position="1"/>
        <end position="21"/>
    </location>
</feature>
<name>A0AAN8Q4I8_9TELE</name>
<comment type="caution">
    <text evidence="3">The sequence shown here is derived from an EMBL/GenBank/DDBJ whole genome shotgun (WGS) entry which is preliminary data.</text>
</comment>
<reference evidence="3 4" key="1">
    <citation type="submission" date="2021-04" db="EMBL/GenBank/DDBJ databases">
        <authorList>
            <person name="De Guttry C."/>
            <person name="Zahm M."/>
            <person name="Klopp C."/>
            <person name="Cabau C."/>
            <person name="Louis A."/>
            <person name="Berthelot C."/>
            <person name="Parey E."/>
            <person name="Roest Crollius H."/>
            <person name="Montfort J."/>
            <person name="Robinson-Rechavi M."/>
            <person name="Bucao C."/>
            <person name="Bouchez O."/>
            <person name="Gislard M."/>
            <person name="Lluch J."/>
            <person name="Milhes M."/>
            <person name="Lampietro C."/>
            <person name="Lopez Roques C."/>
            <person name="Donnadieu C."/>
            <person name="Braasch I."/>
            <person name="Desvignes T."/>
            <person name="Postlethwait J."/>
            <person name="Bobe J."/>
            <person name="Wedekind C."/>
            <person name="Guiguen Y."/>
        </authorList>
    </citation>
    <scope>NUCLEOTIDE SEQUENCE [LARGE SCALE GENOMIC DNA]</scope>
    <source>
        <strain evidence="3">Cs_M1</strain>
        <tissue evidence="3">Blood</tissue>
    </source>
</reference>
<evidence type="ECO:0000256" key="1">
    <source>
        <dbReference type="SAM" id="MobiDB-lite"/>
    </source>
</evidence>
<gene>
    <name evidence="3" type="ORF">J4Q44_G00387460</name>
</gene>
<protein>
    <submittedName>
        <fullName evidence="3">Uncharacterized protein</fullName>
    </submittedName>
</protein>
<evidence type="ECO:0000256" key="2">
    <source>
        <dbReference type="SAM" id="SignalP"/>
    </source>
</evidence>
<organism evidence="3 4">
    <name type="scientific">Coregonus suidteri</name>
    <dbReference type="NCBI Taxonomy" id="861788"/>
    <lineage>
        <taxon>Eukaryota</taxon>
        <taxon>Metazoa</taxon>
        <taxon>Chordata</taxon>
        <taxon>Craniata</taxon>
        <taxon>Vertebrata</taxon>
        <taxon>Euteleostomi</taxon>
        <taxon>Actinopterygii</taxon>
        <taxon>Neopterygii</taxon>
        <taxon>Teleostei</taxon>
        <taxon>Protacanthopterygii</taxon>
        <taxon>Salmoniformes</taxon>
        <taxon>Salmonidae</taxon>
        <taxon>Coregoninae</taxon>
        <taxon>Coregonus</taxon>
    </lineage>
</organism>
<accession>A0AAN8Q4I8</accession>
<evidence type="ECO:0000313" key="3">
    <source>
        <dbReference type="EMBL" id="KAK6290855.1"/>
    </source>
</evidence>
<proteinExistence type="predicted"/>
<sequence>MVRYRGTVAPSSGLCLRLCLAWGPVASSATGADRQTEQLERASEPRMAGQLPLGRSATGCPGNGHRQSPGPQPLLIGWLQQGEVKMEVSNFKETDNKMDSYTSYQLWGPLSAFEKSLCGMWWSSALDEPSVDNSSVWDLHPVNTTDWPESNEVTSEFDQVERAIKRPSPLAFSRPVKGLREMSLSLSLHCFSDWALSPTDQHNEDLCSLSHNHTP</sequence>
<evidence type="ECO:0000313" key="4">
    <source>
        <dbReference type="Proteomes" id="UP001356427"/>
    </source>
</evidence>
<keyword evidence="2" id="KW-0732">Signal</keyword>